<evidence type="ECO:0000313" key="3">
    <source>
        <dbReference type="Proteomes" id="UP000038802"/>
    </source>
</evidence>
<sequence length="91" mass="10157">MNRAQPLDTSTAAHSAASPDRTNRVVHMTDRLRTLWASPPPAGVRTVGMAAQLGPFGGLVRVNVRIVWRKRRSNPQFGTKWPYPDTSDQFE</sequence>
<gene>
    <name evidence="2" type="ORF">ERS007703_01064</name>
</gene>
<accession>A0A0U0UQ04</accession>
<evidence type="ECO:0000256" key="1">
    <source>
        <dbReference type="SAM" id="MobiDB-lite"/>
    </source>
</evidence>
<feature type="region of interest" description="Disordered" evidence="1">
    <location>
        <begin position="1"/>
        <end position="24"/>
    </location>
</feature>
<protein>
    <submittedName>
        <fullName evidence="2">Uncharacterized protein</fullName>
    </submittedName>
</protein>
<name>A0A0U0UQ04_MYCTX</name>
<dbReference type="AlphaFoldDB" id="A0A0U0UQ04"/>
<dbReference type="Proteomes" id="UP000038802">
    <property type="component" value="Unassembled WGS sequence"/>
</dbReference>
<reference evidence="3" key="1">
    <citation type="submission" date="2015-03" db="EMBL/GenBank/DDBJ databases">
        <authorList>
            <consortium name="Pathogen Informatics"/>
        </authorList>
    </citation>
    <scope>NUCLEOTIDE SEQUENCE [LARGE SCALE GENOMIC DNA]</scope>
    <source>
        <strain evidence="3">K00500041</strain>
    </source>
</reference>
<proteinExistence type="predicted"/>
<evidence type="ECO:0000313" key="2">
    <source>
        <dbReference type="EMBL" id="COV29703.1"/>
    </source>
</evidence>
<organism evidence="2 3">
    <name type="scientific">Mycobacterium tuberculosis</name>
    <dbReference type="NCBI Taxonomy" id="1773"/>
    <lineage>
        <taxon>Bacteria</taxon>
        <taxon>Bacillati</taxon>
        <taxon>Actinomycetota</taxon>
        <taxon>Actinomycetes</taxon>
        <taxon>Mycobacteriales</taxon>
        <taxon>Mycobacteriaceae</taxon>
        <taxon>Mycobacterium</taxon>
        <taxon>Mycobacterium tuberculosis complex</taxon>
    </lineage>
</organism>
<dbReference type="EMBL" id="CSAE01000081">
    <property type="protein sequence ID" value="COV29703.1"/>
    <property type="molecule type" value="Genomic_DNA"/>
</dbReference>